<comment type="caution">
    <text evidence="6">The sequence shown here is derived from an EMBL/GenBank/DDBJ whole genome shotgun (WGS) entry which is preliminary data.</text>
</comment>
<dbReference type="PANTHER" id="PTHR42646">
    <property type="entry name" value="FLAP ENDONUCLEASE XNI"/>
    <property type="match status" value="1"/>
</dbReference>
<dbReference type="Pfam" id="PF01367">
    <property type="entry name" value="5_3_exonuc"/>
    <property type="match status" value="1"/>
</dbReference>
<evidence type="ECO:0000256" key="3">
    <source>
        <dbReference type="ARBA" id="ARBA00023125"/>
    </source>
</evidence>
<organism evidence="6 7">
    <name type="scientific">Candidatus Curtissbacteria bacterium RIFCSPLOWO2_01_FULL_42_50</name>
    <dbReference type="NCBI Taxonomy" id="1797730"/>
    <lineage>
        <taxon>Bacteria</taxon>
        <taxon>Candidatus Curtissiibacteriota</taxon>
    </lineage>
</organism>
<dbReference type="Gene3D" id="3.40.50.1010">
    <property type="entry name" value="5'-nuclease"/>
    <property type="match status" value="1"/>
</dbReference>
<evidence type="ECO:0000313" key="6">
    <source>
        <dbReference type="EMBL" id="OGD98405.1"/>
    </source>
</evidence>
<evidence type="ECO:0000256" key="1">
    <source>
        <dbReference type="ARBA" id="ARBA00022722"/>
    </source>
</evidence>
<protein>
    <recommendedName>
        <fullName evidence="5">5'-3' exonuclease domain-containing protein</fullName>
    </recommendedName>
</protein>
<feature type="compositionally biased region" description="Polar residues" evidence="4">
    <location>
        <begin position="369"/>
        <end position="381"/>
    </location>
</feature>
<dbReference type="AlphaFoldDB" id="A0A1F5H2X3"/>
<dbReference type="CDD" id="cd09859">
    <property type="entry name" value="PIN_53EXO"/>
    <property type="match status" value="1"/>
</dbReference>
<name>A0A1F5H2X3_9BACT</name>
<dbReference type="PANTHER" id="PTHR42646:SF2">
    <property type="entry name" value="5'-3' EXONUCLEASE FAMILY PROTEIN"/>
    <property type="match status" value="1"/>
</dbReference>
<feature type="region of interest" description="Disordered" evidence="4">
    <location>
        <begin position="287"/>
        <end position="310"/>
    </location>
</feature>
<dbReference type="InterPro" id="IPR002421">
    <property type="entry name" value="5-3_exonuclease"/>
</dbReference>
<dbReference type="InterPro" id="IPR029060">
    <property type="entry name" value="PIN-like_dom_sf"/>
</dbReference>
<dbReference type="GO" id="GO:0033567">
    <property type="term" value="P:DNA replication, Okazaki fragment processing"/>
    <property type="evidence" value="ECO:0007669"/>
    <property type="project" value="InterPro"/>
</dbReference>
<feature type="domain" description="5'-3' exonuclease" evidence="5">
    <location>
        <begin position="2"/>
        <end position="282"/>
    </location>
</feature>
<dbReference type="InterPro" id="IPR038969">
    <property type="entry name" value="FEN"/>
</dbReference>
<dbReference type="InterPro" id="IPR020045">
    <property type="entry name" value="DNA_polI_H3TH"/>
</dbReference>
<dbReference type="CDD" id="cd09898">
    <property type="entry name" value="H3TH_53EXO"/>
    <property type="match status" value="1"/>
</dbReference>
<evidence type="ECO:0000256" key="2">
    <source>
        <dbReference type="ARBA" id="ARBA00022801"/>
    </source>
</evidence>
<dbReference type="SMART" id="SM00279">
    <property type="entry name" value="HhH2"/>
    <property type="match status" value="1"/>
</dbReference>
<dbReference type="InterPro" id="IPR020046">
    <property type="entry name" value="5-3_exonucl_a-hlix_arch_N"/>
</dbReference>
<reference evidence="6 7" key="1">
    <citation type="journal article" date="2016" name="Nat. Commun.">
        <title>Thousands of microbial genomes shed light on interconnected biogeochemical processes in an aquifer system.</title>
        <authorList>
            <person name="Anantharaman K."/>
            <person name="Brown C.T."/>
            <person name="Hug L.A."/>
            <person name="Sharon I."/>
            <person name="Castelle C.J."/>
            <person name="Probst A.J."/>
            <person name="Thomas B.C."/>
            <person name="Singh A."/>
            <person name="Wilkins M.J."/>
            <person name="Karaoz U."/>
            <person name="Brodie E.L."/>
            <person name="Williams K.H."/>
            <person name="Hubbard S.S."/>
            <person name="Banfield J.F."/>
        </authorList>
    </citation>
    <scope>NUCLEOTIDE SEQUENCE [LARGE SCALE GENOMIC DNA]</scope>
</reference>
<dbReference type="SUPFAM" id="SSF88723">
    <property type="entry name" value="PIN domain-like"/>
    <property type="match status" value="1"/>
</dbReference>
<dbReference type="SMART" id="SM00475">
    <property type="entry name" value="53EXOc"/>
    <property type="match status" value="1"/>
</dbReference>
<evidence type="ECO:0000256" key="4">
    <source>
        <dbReference type="SAM" id="MobiDB-lite"/>
    </source>
</evidence>
<dbReference type="GO" id="GO:0008409">
    <property type="term" value="F:5'-3' exonuclease activity"/>
    <property type="evidence" value="ECO:0007669"/>
    <property type="project" value="InterPro"/>
</dbReference>
<dbReference type="Pfam" id="PF02739">
    <property type="entry name" value="5_3_exonuc_N"/>
    <property type="match status" value="1"/>
</dbReference>
<dbReference type="InterPro" id="IPR008918">
    <property type="entry name" value="HhH2"/>
</dbReference>
<feature type="compositionally biased region" description="Polar residues" evidence="4">
    <location>
        <begin position="291"/>
        <end position="307"/>
    </location>
</feature>
<accession>A0A1F5H2X3</accession>
<dbReference type="InterPro" id="IPR036279">
    <property type="entry name" value="5-3_exonuclease_C_sf"/>
</dbReference>
<evidence type="ECO:0000259" key="5">
    <source>
        <dbReference type="SMART" id="SM00475"/>
    </source>
</evidence>
<dbReference type="GO" id="GO:0003677">
    <property type="term" value="F:DNA binding"/>
    <property type="evidence" value="ECO:0007669"/>
    <property type="project" value="UniProtKB-KW"/>
</dbReference>
<proteinExistence type="predicted"/>
<dbReference type="Proteomes" id="UP000177039">
    <property type="component" value="Unassembled WGS sequence"/>
</dbReference>
<keyword evidence="3" id="KW-0238">DNA-binding</keyword>
<dbReference type="Gene3D" id="1.10.150.20">
    <property type="entry name" value="5' to 3' exonuclease, C-terminal subdomain"/>
    <property type="match status" value="1"/>
</dbReference>
<gene>
    <name evidence="6" type="ORF">A3B54_03645</name>
</gene>
<sequence>MNRLLLIDGNSLLHRAYHALPPLTDKKGEMANAVFGFSNMLIKAIGEVKPDHIGCAFDTGAPTFRHIEFAEYKAQRVAPPPDLYPQLPKVKKILDAFGIKYFEKEGYEADDLIATLVSRFVNGSSLIVNRENKKKKIPTNDKRLTMNIVILSGDRDVLQLVNGNVKVQMPSFTKVTEGKPGWGVLVGAKEVRGKYGIEPCQMVDYKSLIGDPSDNVPGILGIGPKTAAQLLQKYQTLENLFKHVKENPLHIREKLEAGHDIALAAKKLVELDSNVDLTTCLPVFDSDHSASRSGSEDPSGSRTTSSWPRGVVQTRGAGRFTINDLRFRPDWEKVRMEYEGLGFKSIVAKLSQVHSSQLTVHSNKKQKKSVNCQPSTVNQSDDQLKLV</sequence>
<dbReference type="SUPFAM" id="SSF47807">
    <property type="entry name" value="5' to 3' exonuclease, C-terminal subdomain"/>
    <property type="match status" value="1"/>
</dbReference>
<evidence type="ECO:0000313" key="7">
    <source>
        <dbReference type="Proteomes" id="UP000177039"/>
    </source>
</evidence>
<dbReference type="FunFam" id="1.10.150.20:FF:000003">
    <property type="entry name" value="DNA polymerase I"/>
    <property type="match status" value="1"/>
</dbReference>
<keyword evidence="2" id="KW-0378">Hydrolase</keyword>
<dbReference type="GO" id="GO:0017108">
    <property type="term" value="F:5'-flap endonuclease activity"/>
    <property type="evidence" value="ECO:0007669"/>
    <property type="project" value="InterPro"/>
</dbReference>
<feature type="region of interest" description="Disordered" evidence="4">
    <location>
        <begin position="358"/>
        <end position="387"/>
    </location>
</feature>
<keyword evidence="1" id="KW-0540">Nuclease</keyword>
<dbReference type="EMBL" id="MFBT01000037">
    <property type="protein sequence ID" value="OGD98405.1"/>
    <property type="molecule type" value="Genomic_DNA"/>
</dbReference>